<dbReference type="InterPro" id="IPR013087">
    <property type="entry name" value="Znf_C2H2_type"/>
</dbReference>
<feature type="domain" description="C2H2-type" evidence="13">
    <location>
        <begin position="454"/>
        <end position="481"/>
    </location>
</feature>
<dbReference type="GeneTree" id="ENSGT01150000286952"/>
<reference evidence="14" key="2">
    <citation type="submission" date="2025-09" db="UniProtKB">
        <authorList>
            <consortium name="Ensembl"/>
        </authorList>
    </citation>
    <scope>IDENTIFICATION</scope>
</reference>
<evidence type="ECO:0000256" key="6">
    <source>
        <dbReference type="ARBA" id="ARBA00022771"/>
    </source>
</evidence>
<feature type="domain" description="C2H2-type" evidence="13">
    <location>
        <begin position="510"/>
        <end position="537"/>
    </location>
</feature>
<keyword evidence="5" id="KW-0677">Repeat</keyword>
<feature type="domain" description="C2H2-type" evidence="13">
    <location>
        <begin position="370"/>
        <end position="397"/>
    </location>
</feature>
<keyword evidence="8" id="KW-0805">Transcription regulation</keyword>
<dbReference type="SUPFAM" id="SSF57667">
    <property type="entry name" value="beta-beta-alpha zinc fingers"/>
    <property type="match status" value="6"/>
</dbReference>
<evidence type="ECO:0000313" key="14">
    <source>
        <dbReference type="Ensembl" id="ENSECRP00000029431.1"/>
    </source>
</evidence>
<keyword evidence="4" id="KW-0479">Metal-binding</keyword>
<dbReference type="FunFam" id="3.30.160.60:FF:001155">
    <property type="entry name" value="Zinc finger 30C"/>
    <property type="match status" value="1"/>
</dbReference>
<evidence type="ECO:0000256" key="7">
    <source>
        <dbReference type="ARBA" id="ARBA00022833"/>
    </source>
</evidence>
<feature type="domain" description="C2H2-type" evidence="13">
    <location>
        <begin position="426"/>
        <end position="453"/>
    </location>
</feature>
<evidence type="ECO:0000256" key="8">
    <source>
        <dbReference type="ARBA" id="ARBA00023015"/>
    </source>
</evidence>
<dbReference type="GO" id="GO:0000978">
    <property type="term" value="F:RNA polymerase II cis-regulatory region sequence-specific DNA binding"/>
    <property type="evidence" value="ECO:0007669"/>
    <property type="project" value="TreeGrafter"/>
</dbReference>
<dbReference type="FunFam" id="3.30.160.60:FF:002343">
    <property type="entry name" value="Zinc finger protein 33A"/>
    <property type="match status" value="6"/>
</dbReference>
<accession>A0A8C4TA86</accession>
<evidence type="ECO:0000256" key="1">
    <source>
        <dbReference type="ARBA" id="ARBA00003767"/>
    </source>
</evidence>
<dbReference type="Ensembl" id="ENSECRT00000030054.1">
    <property type="protein sequence ID" value="ENSECRP00000029431.1"/>
    <property type="gene ID" value="ENSECRG00000019959.1"/>
</dbReference>
<keyword evidence="7" id="KW-0862">Zinc</keyword>
<dbReference type="Gene3D" id="3.30.160.60">
    <property type="entry name" value="Classic Zinc Finger"/>
    <property type="match status" value="10"/>
</dbReference>
<keyword evidence="10" id="KW-0804">Transcription</keyword>
<organism evidence="14 15">
    <name type="scientific">Erpetoichthys calabaricus</name>
    <name type="common">Rope fish</name>
    <name type="synonym">Calamoichthys calabaricus</name>
    <dbReference type="NCBI Taxonomy" id="27687"/>
    <lineage>
        <taxon>Eukaryota</taxon>
        <taxon>Metazoa</taxon>
        <taxon>Chordata</taxon>
        <taxon>Craniata</taxon>
        <taxon>Vertebrata</taxon>
        <taxon>Euteleostomi</taxon>
        <taxon>Actinopterygii</taxon>
        <taxon>Polypteriformes</taxon>
        <taxon>Polypteridae</taxon>
        <taxon>Erpetoichthys</taxon>
    </lineage>
</organism>
<dbReference type="PROSITE" id="PS00028">
    <property type="entry name" value="ZINC_FINGER_C2H2_1"/>
    <property type="match status" value="10"/>
</dbReference>
<feature type="domain" description="C2H2-type" evidence="13">
    <location>
        <begin position="286"/>
        <end position="313"/>
    </location>
</feature>
<evidence type="ECO:0000259" key="13">
    <source>
        <dbReference type="PROSITE" id="PS50157"/>
    </source>
</evidence>
<dbReference type="GO" id="GO:0008270">
    <property type="term" value="F:zinc ion binding"/>
    <property type="evidence" value="ECO:0007669"/>
    <property type="project" value="UniProtKB-KW"/>
</dbReference>
<evidence type="ECO:0000256" key="4">
    <source>
        <dbReference type="ARBA" id="ARBA00022723"/>
    </source>
</evidence>
<evidence type="ECO:0000256" key="3">
    <source>
        <dbReference type="ARBA" id="ARBA00006991"/>
    </source>
</evidence>
<sequence length="547" mass="61917">MRRDYKKRRADQLGKRRVLHRGMASDKDGGMNERLACIKQEDCEWGAADGEYVRSEAGEGGISVFKEEECKEEIVEVKVEDLENFSCSPGYIFKQGICEASHSSFQPQFTNTGQLAAQQNSMEVKSEISEFEGKITEGIEREAEEQSSSRNVGRNLQGNCSFSTSSFAQMSVQYRLLHKDNNEKMKKSSRGPDGLAATFLLCSSLPAAELTKTGGIATDPYRVHNTDQEGLYANREGENFLKTKLDYKDKSVNSVQPYICSECGKVFPHKNSLYAHKRIHIGEKPHCCAECGKRFLSNSALQQHTRVHTGEKPYSCSECGKRFSHQRSLKNHTKIHTGDKPYCCSDCGKDFSFLGNFQNHLRIHTGEKPYCCSECGKTFTQGSSLRRHIRIHTGEKPHCCLECGKRFSQISTLQRHRQTHTGEKPYSCLECGRQFSKSSHLQRHMQIHTGEKPYCCSECGKQLSDHSSLRQHTRIHTGEKPFCCSECGKRFSNYGSFQQHKRVHTGEKPYCCSECGKRFSQRSGLRYHSEIHTGEKRIQAELAGGRS</sequence>
<feature type="domain" description="C2H2-type" evidence="13">
    <location>
        <begin position="314"/>
        <end position="341"/>
    </location>
</feature>
<comment type="similarity">
    <text evidence="3">Belongs to the krueppel C2H2-type zinc-finger protein family.</text>
</comment>
<evidence type="ECO:0000313" key="15">
    <source>
        <dbReference type="Proteomes" id="UP000694620"/>
    </source>
</evidence>
<protein>
    <recommendedName>
        <fullName evidence="13">C2H2-type domain-containing protein</fullName>
    </recommendedName>
</protein>
<reference evidence="14" key="1">
    <citation type="submission" date="2025-08" db="UniProtKB">
        <authorList>
            <consortium name="Ensembl"/>
        </authorList>
    </citation>
    <scope>IDENTIFICATION</scope>
</reference>
<comment type="subcellular location">
    <subcellularLocation>
        <location evidence="2">Nucleus</location>
    </subcellularLocation>
</comment>
<dbReference type="FunFam" id="3.30.160.60:FF:001602">
    <property type="entry name" value="Zinc finger protein 490"/>
    <property type="match status" value="1"/>
</dbReference>
<dbReference type="PANTHER" id="PTHR23226:SF416">
    <property type="entry name" value="FI01424P"/>
    <property type="match status" value="1"/>
</dbReference>
<name>A0A8C4TA86_ERPCA</name>
<evidence type="ECO:0000256" key="5">
    <source>
        <dbReference type="ARBA" id="ARBA00022737"/>
    </source>
</evidence>
<comment type="function">
    <text evidence="1">May be involved in transcriptional regulation.</text>
</comment>
<evidence type="ECO:0000256" key="2">
    <source>
        <dbReference type="ARBA" id="ARBA00004123"/>
    </source>
</evidence>
<evidence type="ECO:0000256" key="12">
    <source>
        <dbReference type="PROSITE-ProRule" id="PRU00042"/>
    </source>
</evidence>
<dbReference type="FunFam" id="3.30.160.60:FF:001506">
    <property type="entry name" value="Zinc finger protein"/>
    <property type="match status" value="1"/>
</dbReference>
<keyword evidence="6 12" id="KW-0863">Zinc-finger</keyword>
<feature type="domain" description="C2H2-type" evidence="13">
    <location>
        <begin position="482"/>
        <end position="509"/>
    </location>
</feature>
<dbReference type="SMART" id="SM00355">
    <property type="entry name" value="ZnF_C2H2"/>
    <property type="match status" value="10"/>
</dbReference>
<dbReference type="PROSITE" id="PS50157">
    <property type="entry name" value="ZINC_FINGER_C2H2_2"/>
    <property type="match status" value="10"/>
</dbReference>
<evidence type="ECO:0000256" key="10">
    <source>
        <dbReference type="ARBA" id="ARBA00023163"/>
    </source>
</evidence>
<proteinExistence type="inferred from homology"/>
<dbReference type="AlphaFoldDB" id="A0A8C4TA86"/>
<dbReference type="FunFam" id="3.30.160.60:FF:000663">
    <property type="entry name" value="Zinc finger protein 45"/>
    <property type="match status" value="1"/>
</dbReference>
<keyword evidence="15" id="KW-1185">Reference proteome</keyword>
<evidence type="ECO:0000256" key="11">
    <source>
        <dbReference type="ARBA" id="ARBA00023242"/>
    </source>
</evidence>
<dbReference type="PANTHER" id="PTHR23226">
    <property type="entry name" value="ZINC FINGER AND SCAN DOMAIN-CONTAINING"/>
    <property type="match status" value="1"/>
</dbReference>
<dbReference type="Proteomes" id="UP000694620">
    <property type="component" value="Unassembled WGS sequence"/>
</dbReference>
<dbReference type="InterPro" id="IPR036236">
    <property type="entry name" value="Znf_C2H2_sf"/>
</dbReference>
<dbReference type="GO" id="GO:0000981">
    <property type="term" value="F:DNA-binding transcription factor activity, RNA polymerase II-specific"/>
    <property type="evidence" value="ECO:0007669"/>
    <property type="project" value="TreeGrafter"/>
</dbReference>
<keyword evidence="9" id="KW-0238">DNA-binding</keyword>
<evidence type="ECO:0000256" key="9">
    <source>
        <dbReference type="ARBA" id="ARBA00023125"/>
    </source>
</evidence>
<feature type="domain" description="C2H2-type" evidence="13">
    <location>
        <begin position="398"/>
        <end position="425"/>
    </location>
</feature>
<keyword evidence="11" id="KW-0539">Nucleus</keyword>
<dbReference type="Pfam" id="PF00096">
    <property type="entry name" value="zf-C2H2"/>
    <property type="match status" value="8"/>
</dbReference>
<feature type="domain" description="C2H2-type" evidence="13">
    <location>
        <begin position="342"/>
        <end position="369"/>
    </location>
</feature>
<feature type="domain" description="C2H2-type" evidence="13">
    <location>
        <begin position="258"/>
        <end position="285"/>
    </location>
</feature>
<dbReference type="GO" id="GO:0005634">
    <property type="term" value="C:nucleus"/>
    <property type="evidence" value="ECO:0007669"/>
    <property type="project" value="UniProtKB-SubCell"/>
</dbReference>